<evidence type="ECO:0000313" key="2">
    <source>
        <dbReference type="EMBL" id="JAU55491.1"/>
    </source>
</evidence>
<dbReference type="EMBL" id="GEVL01021850">
    <property type="protein sequence ID" value="JAU55491.1"/>
    <property type="molecule type" value="Transcribed_RNA"/>
</dbReference>
<accession>A0A1J3GH96</accession>
<organism evidence="2">
    <name type="scientific">Noccaea caerulescens</name>
    <name type="common">Alpine penny-cress</name>
    <name type="synonym">Thlaspi caerulescens</name>
    <dbReference type="NCBI Taxonomy" id="107243"/>
    <lineage>
        <taxon>Eukaryota</taxon>
        <taxon>Viridiplantae</taxon>
        <taxon>Streptophyta</taxon>
        <taxon>Embryophyta</taxon>
        <taxon>Tracheophyta</taxon>
        <taxon>Spermatophyta</taxon>
        <taxon>Magnoliopsida</taxon>
        <taxon>eudicotyledons</taxon>
        <taxon>Gunneridae</taxon>
        <taxon>Pentapetalae</taxon>
        <taxon>rosids</taxon>
        <taxon>malvids</taxon>
        <taxon>Brassicales</taxon>
        <taxon>Brassicaceae</taxon>
        <taxon>Coluteocarpeae</taxon>
        <taxon>Noccaea</taxon>
    </lineage>
</organism>
<proteinExistence type="predicted"/>
<dbReference type="AlphaFoldDB" id="A0A1J3GH96"/>
<reference evidence="2" key="1">
    <citation type="submission" date="2016-07" db="EMBL/GenBank/DDBJ databases">
        <title>De novo transcriptome assembly of four accessions of the metal hyperaccumulator plant Noccaea caerulescens.</title>
        <authorList>
            <person name="Blande D."/>
            <person name="Halimaa P."/>
            <person name="Tervahauta A.I."/>
            <person name="Aarts M.G."/>
            <person name="Karenlampi S.O."/>
        </authorList>
    </citation>
    <scope>NUCLEOTIDE SEQUENCE</scope>
</reference>
<dbReference type="InterPro" id="IPR013194">
    <property type="entry name" value="HDAC_interact_dom"/>
</dbReference>
<dbReference type="Pfam" id="PF08295">
    <property type="entry name" value="Sin3_corepress"/>
    <property type="match status" value="1"/>
</dbReference>
<name>A0A1J3GH96_NOCCA</name>
<gene>
    <name evidence="2" type="ORF">LE_TR3485_c0_g1_i1_g.11276</name>
</gene>
<protein>
    <recommendedName>
        <fullName evidence="1">Histone deacetylase interacting domain-containing protein</fullName>
    </recommendedName>
</protein>
<evidence type="ECO:0000259" key="1">
    <source>
        <dbReference type="SMART" id="SM00761"/>
    </source>
</evidence>
<feature type="domain" description="Histone deacetylase interacting" evidence="1">
    <location>
        <begin position="142"/>
        <end position="211"/>
    </location>
</feature>
<dbReference type="SMART" id="SM00761">
    <property type="entry name" value="HDAC_interact"/>
    <property type="match status" value="1"/>
</dbReference>
<sequence length="211" mass="24423">MAYNEEELRKIITVAKIMDEKLRPSEMRKLMSLIEDFVDKRRISHTEFSKSFHLLLAGKVQKDEDRKPQQDVHDTQLKEGEIRQNCRLGDPKIHQAESNHLSISAEVDGNNVLNLEGKKRRILLQSDPSHERPVKRTRTSKRLGRVTPSYKLIPEEEQEQSPAKDTVLNNKCCLMRLDGPSGNSTEVKDYEEAMARCEDEMFETDMLMEAL</sequence>